<dbReference type="EMBL" id="LSRX01000379">
    <property type="protein sequence ID" value="OLP98961.1"/>
    <property type="molecule type" value="Genomic_DNA"/>
</dbReference>
<evidence type="ECO:0008006" key="3">
    <source>
        <dbReference type="Google" id="ProtNLM"/>
    </source>
</evidence>
<dbReference type="OrthoDB" id="48306at2759"/>
<dbReference type="Pfam" id="PF01963">
    <property type="entry name" value="TraB_PrgY_gumN"/>
    <property type="match status" value="1"/>
</dbReference>
<gene>
    <name evidence="1" type="ORF">AK812_SmicGene18531</name>
</gene>
<evidence type="ECO:0000313" key="2">
    <source>
        <dbReference type="Proteomes" id="UP000186817"/>
    </source>
</evidence>
<sequence length="322" mass="35374">MRQLRSARLALRRVTRNFTASSPGLSQTVEHLRHPLNTGEVFLVGTSHISEASAKEVHDIIHTVRPRHVVVELCEARRRRLEASTHTSNALTCSVLPGAGQLPKNFAQIVEAFYAMLRSAGFDPGVDMLSGLRAGKEVGAVLHCGDVDAKVTSARMDAELRALGADHMQVLAKLMRPTLQREVSELFPDAELDIQALMQGDKQYVKVLRKAVEGMKDRAKVRKLGSVMSDIAPGFTNALLHVRDAHLAKLLRSAPFDQATTVCVVGMAHMDGIARRYTDAKWQEEPWKPPKVTSGQSFPLPQSLDAMTAGVEPAIQRKPQID</sequence>
<dbReference type="CDD" id="cd14726">
    <property type="entry name" value="TraB_PrgY-like"/>
    <property type="match status" value="1"/>
</dbReference>
<comment type="caution">
    <text evidence="1">The sequence shown here is derived from an EMBL/GenBank/DDBJ whole genome shotgun (WGS) entry which is preliminary data.</text>
</comment>
<name>A0A1Q9DUZ2_SYMMI</name>
<organism evidence="1 2">
    <name type="scientific">Symbiodinium microadriaticum</name>
    <name type="common">Dinoflagellate</name>
    <name type="synonym">Zooxanthella microadriatica</name>
    <dbReference type="NCBI Taxonomy" id="2951"/>
    <lineage>
        <taxon>Eukaryota</taxon>
        <taxon>Sar</taxon>
        <taxon>Alveolata</taxon>
        <taxon>Dinophyceae</taxon>
        <taxon>Suessiales</taxon>
        <taxon>Symbiodiniaceae</taxon>
        <taxon>Symbiodinium</taxon>
    </lineage>
</organism>
<dbReference type="InterPro" id="IPR002816">
    <property type="entry name" value="TraB/PrgY/GumN_fam"/>
</dbReference>
<reference evidence="1 2" key="1">
    <citation type="submission" date="2016-02" db="EMBL/GenBank/DDBJ databases">
        <title>Genome analysis of coral dinoflagellate symbionts highlights evolutionary adaptations to a symbiotic lifestyle.</title>
        <authorList>
            <person name="Aranda M."/>
            <person name="Li Y."/>
            <person name="Liew Y.J."/>
            <person name="Baumgarten S."/>
            <person name="Simakov O."/>
            <person name="Wilson M."/>
            <person name="Piel J."/>
            <person name="Ashoor H."/>
            <person name="Bougouffa S."/>
            <person name="Bajic V.B."/>
            <person name="Ryu T."/>
            <person name="Ravasi T."/>
            <person name="Bayer T."/>
            <person name="Micklem G."/>
            <person name="Kim H."/>
            <person name="Bhak J."/>
            <person name="Lajeunesse T.C."/>
            <person name="Voolstra C.R."/>
        </authorList>
    </citation>
    <scope>NUCLEOTIDE SEQUENCE [LARGE SCALE GENOMIC DNA]</scope>
    <source>
        <strain evidence="1 2">CCMP2467</strain>
    </source>
</reference>
<dbReference type="PANTHER" id="PTHR21530:SF7">
    <property type="entry name" value="TRAB DOMAIN-CONTAINING PROTEIN"/>
    <property type="match status" value="1"/>
</dbReference>
<dbReference type="Proteomes" id="UP000186817">
    <property type="component" value="Unassembled WGS sequence"/>
</dbReference>
<dbReference type="OMA" id="ECHIARS"/>
<dbReference type="PANTHER" id="PTHR21530">
    <property type="entry name" value="PHEROMONE SHUTDOWN PROTEIN"/>
    <property type="match status" value="1"/>
</dbReference>
<dbReference type="InterPro" id="IPR046345">
    <property type="entry name" value="TraB_PrgY-like"/>
</dbReference>
<keyword evidence="2" id="KW-1185">Reference proteome</keyword>
<protein>
    <recommendedName>
        <fullName evidence="3">TraB domain-containing protein</fullName>
    </recommendedName>
</protein>
<evidence type="ECO:0000313" key="1">
    <source>
        <dbReference type="EMBL" id="OLP98961.1"/>
    </source>
</evidence>
<dbReference type="AlphaFoldDB" id="A0A1Q9DUZ2"/>
<proteinExistence type="predicted"/>
<accession>A0A1Q9DUZ2</accession>